<feature type="region of interest" description="Disordered" evidence="1">
    <location>
        <begin position="97"/>
        <end position="176"/>
    </location>
</feature>
<sequence>MRRHLRKSGLVTRRGEIVGENQYRLNMARKEHKKHVKDLLAQAIVHKTLDLERYRQVEIKKKLEEISKIEVVRRVRSDTNGRKFDLDIRNDKLDRRTQQDASIMPLLSPKPRKTSKLDSEALQQYALRLSKSERGRDGATSPYLISAYPTPPKRERTRSARSHSGERREKDSGTVEGALMLHRQEPAMMHQGEVQTLCEITMKYHGPNLTLPRDQRDPTQEVHIEQQHCGGNTLPVFRERLQAGSTFSFVSRRHRGYPFSLTLYIDGRMDCRVSTCCEYKHGVGVKLGGKMGHFSLTGITGATPCYKCKLSCQAPPRSIKLKKGAQKKNQQPQAHEEVTVEGTPRTPIKEKKKQPKEEIAGKSDDDNYDDDFEEEEDSKASRSSSSSSKSSTSSSESGDDK</sequence>
<evidence type="ECO:0000259" key="2">
    <source>
        <dbReference type="Pfam" id="PF15257"/>
    </source>
</evidence>
<gene>
    <name evidence="3" type="ORF">MAR_031778</name>
</gene>
<dbReference type="PANTHER" id="PTHR23034">
    <property type="entry name" value="GLUTAMATE-RICH PROTEIN 3"/>
    <property type="match status" value="1"/>
</dbReference>
<feature type="compositionally biased region" description="Basic and acidic residues" evidence="1">
    <location>
        <begin position="152"/>
        <end position="173"/>
    </location>
</feature>
<protein>
    <submittedName>
        <fullName evidence="3">ERIC3-like protein</fullName>
    </submittedName>
</protein>
<proteinExistence type="predicted"/>
<accession>A0ABY7F7P4</accession>
<dbReference type="InterPro" id="IPR048257">
    <property type="entry name" value="DUF4590"/>
</dbReference>
<dbReference type="InterPro" id="IPR027962">
    <property type="entry name" value="ERICH3"/>
</dbReference>
<evidence type="ECO:0000313" key="4">
    <source>
        <dbReference type="Proteomes" id="UP001164746"/>
    </source>
</evidence>
<evidence type="ECO:0000256" key="1">
    <source>
        <dbReference type="SAM" id="MobiDB-lite"/>
    </source>
</evidence>
<feature type="compositionally biased region" description="Acidic residues" evidence="1">
    <location>
        <begin position="366"/>
        <end position="377"/>
    </location>
</feature>
<feature type="domain" description="DUF4590" evidence="2">
    <location>
        <begin position="214"/>
        <end position="320"/>
    </location>
</feature>
<dbReference type="Pfam" id="PF15257">
    <property type="entry name" value="DUF4590"/>
    <property type="match status" value="1"/>
</dbReference>
<evidence type="ECO:0000313" key="3">
    <source>
        <dbReference type="EMBL" id="WAR17184.1"/>
    </source>
</evidence>
<feature type="compositionally biased region" description="Basic and acidic residues" evidence="1">
    <location>
        <begin position="355"/>
        <end position="365"/>
    </location>
</feature>
<reference evidence="3" key="1">
    <citation type="submission" date="2022-11" db="EMBL/GenBank/DDBJ databases">
        <title>Centuries of genome instability and evolution in soft-shell clam transmissible cancer (bioRxiv).</title>
        <authorList>
            <person name="Hart S.F.M."/>
            <person name="Yonemitsu M.A."/>
            <person name="Giersch R.M."/>
            <person name="Beal B.F."/>
            <person name="Arriagada G."/>
            <person name="Davis B.W."/>
            <person name="Ostrander E.A."/>
            <person name="Goff S.P."/>
            <person name="Metzger M.J."/>
        </authorList>
    </citation>
    <scope>NUCLEOTIDE SEQUENCE</scope>
    <source>
        <strain evidence="3">MELC-2E11</strain>
        <tissue evidence="3">Siphon/mantle</tissue>
    </source>
</reference>
<dbReference type="PANTHER" id="PTHR23034:SF2">
    <property type="entry name" value="GLUTAMATE-RICH PROTEIN 3"/>
    <property type="match status" value="1"/>
</dbReference>
<organism evidence="3 4">
    <name type="scientific">Mya arenaria</name>
    <name type="common">Soft-shell clam</name>
    <dbReference type="NCBI Taxonomy" id="6604"/>
    <lineage>
        <taxon>Eukaryota</taxon>
        <taxon>Metazoa</taxon>
        <taxon>Spiralia</taxon>
        <taxon>Lophotrochozoa</taxon>
        <taxon>Mollusca</taxon>
        <taxon>Bivalvia</taxon>
        <taxon>Autobranchia</taxon>
        <taxon>Heteroconchia</taxon>
        <taxon>Euheterodonta</taxon>
        <taxon>Imparidentia</taxon>
        <taxon>Neoheterodontei</taxon>
        <taxon>Myida</taxon>
        <taxon>Myoidea</taxon>
        <taxon>Myidae</taxon>
        <taxon>Mya</taxon>
    </lineage>
</organism>
<dbReference type="Proteomes" id="UP001164746">
    <property type="component" value="Chromosome 10"/>
</dbReference>
<feature type="compositionally biased region" description="Low complexity" evidence="1">
    <location>
        <begin position="381"/>
        <end position="401"/>
    </location>
</feature>
<dbReference type="EMBL" id="CP111021">
    <property type="protein sequence ID" value="WAR17184.1"/>
    <property type="molecule type" value="Genomic_DNA"/>
</dbReference>
<name>A0ABY7F7P4_MYAAR</name>
<feature type="region of interest" description="Disordered" evidence="1">
    <location>
        <begin position="321"/>
        <end position="401"/>
    </location>
</feature>
<keyword evidence="4" id="KW-1185">Reference proteome</keyword>